<comment type="caution">
    <text evidence="3">The sequence shown here is derived from an EMBL/GenBank/DDBJ whole genome shotgun (WGS) entry which is preliminary data.</text>
</comment>
<gene>
    <name evidence="3" type="ORF">QIS96_30950</name>
</gene>
<dbReference type="InterPro" id="IPR050407">
    <property type="entry name" value="Geranylgeranyl_reductase"/>
</dbReference>
<organism evidence="3 4">
    <name type="scientific">Streptomyces cavernicola</name>
    <dbReference type="NCBI Taxonomy" id="3043613"/>
    <lineage>
        <taxon>Bacteria</taxon>
        <taxon>Bacillati</taxon>
        <taxon>Actinomycetota</taxon>
        <taxon>Actinomycetes</taxon>
        <taxon>Kitasatosporales</taxon>
        <taxon>Streptomycetaceae</taxon>
        <taxon>Streptomyces</taxon>
    </lineage>
</organism>
<name>A0ABT6SJL4_9ACTN</name>
<feature type="domain" description="FAD-binding" evidence="2">
    <location>
        <begin position="5"/>
        <end position="318"/>
    </location>
</feature>
<evidence type="ECO:0000259" key="2">
    <source>
        <dbReference type="Pfam" id="PF01494"/>
    </source>
</evidence>
<evidence type="ECO:0000256" key="1">
    <source>
        <dbReference type="SAM" id="MobiDB-lite"/>
    </source>
</evidence>
<dbReference type="Proteomes" id="UP001223978">
    <property type="component" value="Unassembled WGS sequence"/>
</dbReference>
<dbReference type="PANTHER" id="PTHR42685">
    <property type="entry name" value="GERANYLGERANYL DIPHOSPHATE REDUCTASE"/>
    <property type="match status" value="1"/>
</dbReference>
<dbReference type="SUPFAM" id="SSF51905">
    <property type="entry name" value="FAD/NAD(P)-binding domain"/>
    <property type="match status" value="1"/>
</dbReference>
<dbReference type="EMBL" id="JASCIQ010000042">
    <property type="protein sequence ID" value="MDI3408224.1"/>
    <property type="molecule type" value="Genomic_DNA"/>
</dbReference>
<dbReference type="InterPro" id="IPR002938">
    <property type="entry name" value="FAD-bd"/>
</dbReference>
<dbReference type="PRINTS" id="PR00420">
    <property type="entry name" value="RNGMNOXGNASE"/>
</dbReference>
<sequence>MSNAYDVIVNGASAAGCTAAILYAQRGARVALLERRADPSAHKVLCTHYIQASAHPVMVETGLAAELERAGAIANTAHYWTRWGWIQPPHDETSTHGYSVRRQTLDPLLRRLAATTKGVDLKLGHTVNGLLREADRVVGVEGTAGRERFALHAPLVVGADGKDSTVAQLAGAAAETTDNNRFSYFAYFRGLPRHQDNAARVYYLEPDNAYVMPNEDGVTVVAAVVSKDRLEEFKDDLEGAYTKFVRSLPDGPDFDRAERISKIIGTLNYPLTSRVPAGPGWALIGDAALTSDPLSAVGCAWAMQSAHWLVTETSDALTAADQPGDSSAAVDEATGRYRARHAQETGPHHHLIADFATARPFNEIEEFSFSAAARDPEMAAHFHTFGSRLMTVEEFLAPDVVAHMEKVNGHGLSEETLRLLAGEGEQPPRHTATQDEFAGATR</sequence>
<feature type="region of interest" description="Disordered" evidence="1">
    <location>
        <begin position="421"/>
        <end position="442"/>
    </location>
</feature>
<dbReference type="Pfam" id="PF01494">
    <property type="entry name" value="FAD_binding_3"/>
    <property type="match status" value="1"/>
</dbReference>
<proteinExistence type="predicted"/>
<accession>A0ABT6SJL4</accession>
<keyword evidence="3" id="KW-0560">Oxidoreductase</keyword>
<dbReference type="Gene3D" id="3.50.50.60">
    <property type="entry name" value="FAD/NAD(P)-binding domain"/>
    <property type="match status" value="1"/>
</dbReference>
<dbReference type="RefSeq" id="WP_282546133.1">
    <property type="nucleotide sequence ID" value="NZ_JASCIQ010000042.1"/>
</dbReference>
<evidence type="ECO:0000313" key="4">
    <source>
        <dbReference type="Proteomes" id="UP001223978"/>
    </source>
</evidence>
<dbReference type="EC" id="1.-.-.-" evidence="3"/>
<dbReference type="InterPro" id="IPR036188">
    <property type="entry name" value="FAD/NAD-bd_sf"/>
</dbReference>
<dbReference type="GO" id="GO:0016491">
    <property type="term" value="F:oxidoreductase activity"/>
    <property type="evidence" value="ECO:0007669"/>
    <property type="project" value="UniProtKB-KW"/>
</dbReference>
<protein>
    <submittedName>
        <fullName evidence="3">NAD(P)/FAD-dependent oxidoreductase</fullName>
        <ecNumber evidence="3">1.-.-.-</ecNumber>
    </submittedName>
</protein>
<keyword evidence="4" id="KW-1185">Reference proteome</keyword>
<evidence type="ECO:0000313" key="3">
    <source>
        <dbReference type="EMBL" id="MDI3408224.1"/>
    </source>
</evidence>
<dbReference type="PANTHER" id="PTHR42685:SF22">
    <property type="entry name" value="CONDITIONED MEDIUM FACTOR RECEPTOR 1"/>
    <property type="match status" value="1"/>
</dbReference>
<reference evidence="3 4" key="1">
    <citation type="submission" date="2023-05" db="EMBL/GenBank/DDBJ databases">
        <title>Draft genome sequence of Streptomyces sp. B-S-A6 isolated from a cave soil in Thailand.</title>
        <authorList>
            <person name="Chamroensaksri N."/>
            <person name="Muangham S."/>
        </authorList>
    </citation>
    <scope>NUCLEOTIDE SEQUENCE [LARGE SCALE GENOMIC DNA]</scope>
    <source>
        <strain evidence="3 4">B-S-A6</strain>
    </source>
</reference>